<dbReference type="Proteomes" id="UP000799757">
    <property type="component" value="Unassembled WGS sequence"/>
</dbReference>
<protein>
    <submittedName>
        <fullName evidence="2">Uncharacterized protein</fullName>
    </submittedName>
</protein>
<reference evidence="2" key="1">
    <citation type="journal article" date="2020" name="Stud. Mycol.">
        <title>101 Dothideomycetes genomes: a test case for predicting lifestyles and emergence of pathogens.</title>
        <authorList>
            <person name="Haridas S."/>
            <person name="Albert R."/>
            <person name="Binder M."/>
            <person name="Bloem J."/>
            <person name="Labutti K."/>
            <person name="Salamov A."/>
            <person name="Andreopoulos B."/>
            <person name="Baker S."/>
            <person name="Barry K."/>
            <person name="Bills G."/>
            <person name="Bluhm B."/>
            <person name="Cannon C."/>
            <person name="Castanera R."/>
            <person name="Culley D."/>
            <person name="Daum C."/>
            <person name="Ezra D."/>
            <person name="Gonzalez J."/>
            <person name="Henrissat B."/>
            <person name="Kuo A."/>
            <person name="Liang C."/>
            <person name="Lipzen A."/>
            <person name="Lutzoni F."/>
            <person name="Magnuson J."/>
            <person name="Mondo S."/>
            <person name="Nolan M."/>
            <person name="Ohm R."/>
            <person name="Pangilinan J."/>
            <person name="Park H.-J."/>
            <person name="Ramirez L."/>
            <person name="Alfaro M."/>
            <person name="Sun H."/>
            <person name="Tritt A."/>
            <person name="Yoshinaga Y."/>
            <person name="Zwiers L.-H."/>
            <person name="Turgeon B."/>
            <person name="Goodwin S."/>
            <person name="Spatafora J."/>
            <person name="Crous P."/>
            <person name="Grigoriev I."/>
        </authorList>
    </citation>
    <scope>NUCLEOTIDE SEQUENCE</scope>
    <source>
        <strain evidence="2">CBS 109.77</strain>
    </source>
</reference>
<dbReference type="PANTHER" id="PTHR42354">
    <property type="entry name" value="C2H2-TYPE DOMAIN-CONTAINING PROTEIN"/>
    <property type="match status" value="1"/>
</dbReference>
<keyword evidence="3" id="KW-1185">Reference proteome</keyword>
<organism evidence="2 3">
    <name type="scientific">Melanomma pulvis-pyrius CBS 109.77</name>
    <dbReference type="NCBI Taxonomy" id="1314802"/>
    <lineage>
        <taxon>Eukaryota</taxon>
        <taxon>Fungi</taxon>
        <taxon>Dikarya</taxon>
        <taxon>Ascomycota</taxon>
        <taxon>Pezizomycotina</taxon>
        <taxon>Dothideomycetes</taxon>
        <taxon>Pleosporomycetidae</taxon>
        <taxon>Pleosporales</taxon>
        <taxon>Melanommataceae</taxon>
        <taxon>Melanomma</taxon>
    </lineage>
</organism>
<proteinExistence type="predicted"/>
<name>A0A6A6X1S4_9PLEO</name>
<feature type="compositionally biased region" description="Polar residues" evidence="1">
    <location>
        <begin position="190"/>
        <end position="221"/>
    </location>
</feature>
<feature type="region of interest" description="Disordered" evidence="1">
    <location>
        <begin position="387"/>
        <end position="429"/>
    </location>
</feature>
<feature type="region of interest" description="Disordered" evidence="1">
    <location>
        <begin position="163"/>
        <end position="246"/>
    </location>
</feature>
<sequence>MGVLNPTADPTNVVQALVYTLLDVFDAARDLHQTLRHKEKRDYEHKLKSKGYPQSRRIEYVEDGELSTDESIVMDKAAVTRQFEIGYQDIGAQFAIGDVFSQTALQSAIITLQSVIITTFLYGPTSPEPISHHLSNVLAACRASGTISVDILEAQHQRQLAIKLPPPRVTESPVGHSGHSMPLPYPVTPAHSTSTPSTVLNKSRHSSSGPDERTLTLSNPTLEDVASRPRPTRTDTESTSFSGLTAYGTENSPNTHYCLYARDLQRHPSQSLHSSITSSSSPYCPYCKRTLHLSPGKSWEIFKDDEGVERCFQIQNRFVVKCHREGVDGGYSCILCSRSRTARMDTVCGDVKALIRHIWMDHDAMELELEEDAVEVVEDVVGRRRDSGMSFTESRASRRSASLGPSGGLGRRRYERGVETPEGRSRREN</sequence>
<evidence type="ECO:0000256" key="1">
    <source>
        <dbReference type="SAM" id="MobiDB-lite"/>
    </source>
</evidence>
<feature type="compositionally biased region" description="Basic and acidic residues" evidence="1">
    <location>
        <begin position="415"/>
        <end position="429"/>
    </location>
</feature>
<dbReference type="OrthoDB" id="5309037at2759"/>
<evidence type="ECO:0000313" key="2">
    <source>
        <dbReference type="EMBL" id="KAF2790104.1"/>
    </source>
</evidence>
<evidence type="ECO:0000313" key="3">
    <source>
        <dbReference type="Proteomes" id="UP000799757"/>
    </source>
</evidence>
<feature type="compositionally biased region" description="Polar residues" evidence="1">
    <location>
        <begin position="237"/>
        <end position="246"/>
    </location>
</feature>
<gene>
    <name evidence="2" type="ORF">K505DRAFT_420063</name>
</gene>
<dbReference type="AlphaFoldDB" id="A0A6A6X1S4"/>
<dbReference type="EMBL" id="MU002094">
    <property type="protein sequence ID" value="KAF2790104.1"/>
    <property type="molecule type" value="Genomic_DNA"/>
</dbReference>
<dbReference type="PANTHER" id="PTHR42354:SF1">
    <property type="entry name" value="C2H2-TYPE DOMAIN-CONTAINING PROTEIN"/>
    <property type="match status" value="1"/>
</dbReference>
<accession>A0A6A6X1S4</accession>